<keyword evidence="2" id="KW-1185">Reference proteome</keyword>
<evidence type="ECO:0000313" key="1">
    <source>
        <dbReference type="EMBL" id="AUS06473.1"/>
    </source>
</evidence>
<proteinExistence type="predicted"/>
<dbReference type="OrthoDB" id="799440at2"/>
<evidence type="ECO:0000313" key="2">
    <source>
        <dbReference type="Proteomes" id="UP000236592"/>
    </source>
</evidence>
<dbReference type="AlphaFoldDB" id="A0A2I7SKQ8"/>
<name>A0A2I7SKQ8_9FLAO</name>
<organism evidence="1 2">
    <name type="scientific">Pseudotamlana carrageenivorans</name>
    <dbReference type="NCBI Taxonomy" id="2069432"/>
    <lineage>
        <taxon>Bacteria</taxon>
        <taxon>Pseudomonadati</taxon>
        <taxon>Bacteroidota</taxon>
        <taxon>Flavobacteriia</taxon>
        <taxon>Flavobacteriales</taxon>
        <taxon>Flavobacteriaceae</taxon>
        <taxon>Pseudotamlana</taxon>
    </lineage>
</organism>
<dbReference type="RefSeq" id="WP_102996424.1">
    <property type="nucleotide sequence ID" value="NZ_CP025938.1"/>
</dbReference>
<sequence length="94" mass="10619">MTDILIDTNNELIIENGDFVIGLSDEQHQKHIIIANKGEYKESPEVGVGIQQMLNNDEFTASLIEIKKQLEYDGMTVNNVSYNPDGKLFIDGQY</sequence>
<accession>A0A2I7SKQ8</accession>
<protein>
    <submittedName>
        <fullName evidence="1">Oxidase</fullName>
    </submittedName>
</protein>
<dbReference type="Proteomes" id="UP000236592">
    <property type="component" value="Chromosome"/>
</dbReference>
<dbReference type="EMBL" id="CP025938">
    <property type="protein sequence ID" value="AUS06473.1"/>
    <property type="molecule type" value="Genomic_DNA"/>
</dbReference>
<dbReference type="KEGG" id="taj:C1A40_13920"/>
<reference evidence="2" key="1">
    <citation type="submission" date="2018-01" db="EMBL/GenBank/DDBJ databases">
        <title>Complete genome of Tamlana sp. UJ94.</title>
        <authorList>
            <person name="Jung J."/>
            <person name="Chung D."/>
            <person name="Bae S.S."/>
            <person name="Baek K."/>
        </authorList>
    </citation>
    <scope>NUCLEOTIDE SEQUENCE [LARGE SCALE GENOMIC DNA]</scope>
    <source>
        <strain evidence="2">UJ94</strain>
    </source>
</reference>
<gene>
    <name evidence="1" type="ORF">C1A40_13920</name>
</gene>